<proteinExistence type="predicted"/>
<feature type="transmembrane region" description="Helical" evidence="1">
    <location>
        <begin position="12"/>
        <end position="35"/>
    </location>
</feature>
<organism evidence="2">
    <name type="scientific">Anguilla anguilla</name>
    <name type="common">European freshwater eel</name>
    <name type="synonym">Muraena anguilla</name>
    <dbReference type="NCBI Taxonomy" id="7936"/>
    <lineage>
        <taxon>Eukaryota</taxon>
        <taxon>Metazoa</taxon>
        <taxon>Chordata</taxon>
        <taxon>Craniata</taxon>
        <taxon>Vertebrata</taxon>
        <taxon>Euteleostomi</taxon>
        <taxon>Actinopterygii</taxon>
        <taxon>Neopterygii</taxon>
        <taxon>Teleostei</taxon>
        <taxon>Anguilliformes</taxon>
        <taxon>Anguillidae</taxon>
        <taxon>Anguilla</taxon>
    </lineage>
</organism>
<keyword evidence="1" id="KW-0472">Membrane</keyword>
<evidence type="ECO:0000313" key="2">
    <source>
        <dbReference type="EMBL" id="JAH66684.1"/>
    </source>
</evidence>
<keyword evidence="1" id="KW-1133">Transmembrane helix</keyword>
<evidence type="ECO:0000256" key="1">
    <source>
        <dbReference type="SAM" id="Phobius"/>
    </source>
</evidence>
<name>A0A0E9ULF3_ANGAN</name>
<dbReference type="AlphaFoldDB" id="A0A0E9ULF3"/>
<dbReference type="EMBL" id="GBXM01041893">
    <property type="protein sequence ID" value="JAH66684.1"/>
    <property type="molecule type" value="Transcribed_RNA"/>
</dbReference>
<reference evidence="2" key="2">
    <citation type="journal article" date="2015" name="Fish Shellfish Immunol.">
        <title>Early steps in the European eel (Anguilla anguilla)-Vibrio vulnificus interaction in the gills: Role of the RtxA13 toxin.</title>
        <authorList>
            <person name="Callol A."/>
            <person name="Pajuelo D."/>
            <person name="Ebbesson L."/>
            <person name="Teles M."/>
            <person name="MacKenzie S."/>
            <person name="Amaro C."/>
        </authorList>
    </citation>
    <scope>NUCLEOTIDE SEQUENCE</scope>
</reference>
<sequence>MVDQKGFYIWRRCWNFLITLLSDGTILVCMVKQILGPVPITGK</sequence>
<reference evidence="2" key="1">
    <citation type="submission" date="2014-11" db="EMBL/GenBank/DDBJ databases">
        <authorList>
            <person name="Amaro Gonzalez C."/>
        </authorList>
    </citation>
    <scope>NUCLEOTIDE SEQUENCE</scope>
</reference>
<keyword evidence="1" id="KW-0812">Transmembrane</keyword>
<protein>
    <submittedName>
        <fullName evidence="2">Uncharacterized protein</fullName>
    </submittedName>
</protein>
<accession>A0A0E9ULF3</accession>